<evidence type="ECO:0000313" key="1">
    <source>
        <dbReference type="EMBL" id="SHJ30154.1"/>
    </source>
</evidence>
<gene>
    <name evidence="1" type="ORF">SAMN04488508_107153</name>
</gene>
<organism evidence="1 2">
    <name type="scientific">Aquimarina spongiae</name>
    <dbReference type="NCBI Taxonomy" id="570521"/>
    <lineage>
        <taxon>Bacteria</taxon>
        <taxon>Pseudomonadati</taxon>
        <taxon>Bacteroidota</taxon>
        <taxon>Flavobacteriia</taxon>
        <taxon>Flavobacteriales</taxon>
        <taxon>Flavobacteriaceae</taxon>
        <taxon>Aquimarina</taxon>
    </lineage>
</organism>
<dbReference type="Proteomes" id="UP000184432">
    <property type="component" value="Unassembled WGS sequence"/>
</dbReference>
<dbReference type="STRING" id="570521.SAMN04488508_107153"/>
<keyword evidence="2" id="KW-1185">Reference proteome</keyword>
<proteinExistence type="predicted"/>
<evidence type="ECO:0000313" key="2">
    <source>
        <dbReference type="Proteomes" id="UP000184432"/>
    </source>
</evidence>
<dbReference type="EMBL" id="FQYP01000007">
    <property type="protein sequence ID" value="SHJ30154.1"/>
    <property type="molecule type" value="Genomic_DNA"/>
</dbReference>
<name>A0A1M6I6W8_9FLAO</name>
<reference evidence="2" key="1">
    <citation type="submission" date="2016-11" db="EMBL/GenBank/DDBJ databases">
        <authorList>
            <person name="Varghese N."/>
            <person name="Submissions S."/>
        </authorList>
    </citation>
    <scope>NUCLEOTIDE SEQUENCE [LARGE SCALE GENOMIC DNA]</scope>
    <source>
        <strain evidence="2">DSM 22623</strain>
    </source>
</reference>
<sequence length="45" mass="5461">MKNYFFTNDLIEKLWGLNKMNHNITQILFQILKIHPKLIMIKSTK</sequence>
<dbReference type="AlphaFoldDB" id="A0A1M6I6W8"/>
<accession>A0A1M6I6W8</accession>
<protein>
    <submittedName>
        <fullName evidence="1">Uncharacterized protein</fullName>
    </submittedName>
</protein>